<reference evidence="1" key="1">
    <citation type="submission" date="2014-03" db="EMBL/GenBank/DDBJ databases">
        <title>Draft Genome Sequence of Mycobacterium cosmeticum DSM 44829.</title>
        <authorList>
            <person name="Croce O."/>
            <person name="Robert C."/>
            <person name="Raoult D."/>
            <person name="Drancourt M."/>
        </authorList>
    </citation>
    <scope>NUCLEOTIDE SEQUENCE [LARGE SCALE GENOMIC DNA]</scope>
    <source>
        <strain evidence="1">DSM 44829</strain>
    </source>
</reference>
<organism evidence="1 2">
    <name type="scientific">Mycolicibacterium cosmeticum</name>
    <dbReference type="NCBI Taxonomy" id="258533"/>
    <lineage>
        <taxon>Bacteria</taxon>
        <taxon>Bacillati</taxon>
        <taxon>Actinomycetota</taxon>
        <taxon>Actinomycetes</taxon>
        <taxon>Mycobacteriales</taxon>
        <taxon>Mycobacteriaceae</taxon>
        <taxon>Mycolicibacterium</taxon>
    </lineage>
</organism>
<protein>
    <submittedName>
        <fullName evidence="1">Gp36 protein</fullName>
    </submittedName>
</protein>
<accession>W9B5V4</accession>
<sequence>MPAEPDVYHPWGVWQPQGAGSAYRDLVPIDIDDIQALTTAIAAITERVNDGPMTSPGQHIKFTREGFAEPGSTEPQFFDYTVRAGFVGYPEPFNHLLLEVSDGTDEAALTRYLSACVIAWEPDHLAVATRATQRAQGHRPPQAVVGWLTYVRAGTPLDSAVLDEQIAVAHADGGTYITVPGTPESPSLDHIRQVRAALGYPD</sequence>
<dbReference type="AlphaFoldDB" id="W9B5V4"/>
<dbReference type="Proteomes" id="UP000028870">
    <property type="component" value="Unassembled WGS sequence"/>
</dbReference>
<evidence type="ECO:0000313" key="1">
    <source>
        <dbReference type="EMBL" id="CDO10412.1"/>
    </source>
</evidence>
<gene>
    <name evidence="1" type="ORF">BN977_05245</name>
</gene>
<dbReference type="EMBL" id="CCBB010000003">
    <property type="protein sequence ID" value="CDO10412.1"/>
    <property type="molecule type" value="Genomic_DNA"/>
</dbReference>
<evidence type="ECO:0000313" key="2">
    <source>
        <dbReference type="Proteomes" id="UP000028870"/>
    </source>
</evidence>
<reference evidence="1" key="2">
    <citation type="submission" date="2014-03" db="EMBL/GenBank/DDBJ databases">
        <authorList>
            <person name="Urmite Genomes"/>
        </authorList>
    </citation>
    <scope>NUCLEOTIDE SEQUENCE</scope>
    <source>
        <strain evidence="1">DSM 44829</strain>
    </source>
</reference>
<dbReference type="eggNOG" id="ENOG50320Z8">
    <property type="taxonomic scope" value="Bacteria"/>
</dbReference>
<keyword evidence="2" id="KW-1185">Reference proteome</keyword>
<comment type="caution">
    <text evidence="1">The sequence shown here is derived from an EMBL/GenBank/DDBJ whole genome shotgun (WGS) entry which is preliminary data.</text>
</comment>
<proteinExistence type="predicted"/>
<name>W9B5V4_MYCCO</name>